<evidence type="ECO:0000313" key="3">
    <source>
        <dbReference type="Proteomes" id="UP001154272"/>
    </source>
</evidence>
<sequence length="118" mass="13461">MTPSDICSIILLILLFFGPCILTISLLYKSILNIFFEETDSKTEKIIPFLVLANLLIFKDTSFAGIMLGIGIFFPVLLLISICNHLLIIEKTIAVIWLSYIITTIVYNLYIFHLKFDL</sequence>
<proteinExistence type="predicted"/>
<feature type="transmembrane region" description="Helical" evidence="1">
    <location>
        <begin position="6"/>
        <end position="28"/>
    </location>
</feature>
<comment type="caution">
    <text evidence="2">The sequence shown here is derived from an EMBL/GenBank/DDBJ whole genome shotgun (WGS) entry which is preliminary data.</text>
</comment>
<evidence type="ECO:0000256" key="1">
    <source>
        <dbReference type="SAM" id="Phobius"/>
    </source>
</evidence>
<keyword evidence="3" id="KW-1185">Reference proteome</keyword>
<keyword evidence="1" id="KW-0472">Membrane</keyword>
<organism evidence="2 3">
    <name type="scientific">Commensalibacter papalotli</name>
    <name type="common">ex Botero et al. 2024</name>
    <dbReference type="NCBI Taxonomy" id="2972766"/>
    <lineage>
        <taxon>Bacteria</taxon>
        <taxon>Pseudomonadati</taxon>
        <taxon>Pseudomonadota</taxon>
        <taxon>Alphaproteobacteria</taxon>
        <taxon>Acetobacterales</taxon>
        <taxon>Acetobacteraceae</taxon>
    </lineage>
</organism>
<name>A0ABN8W1R6_9PROT</name>
<feature type="transmembrane region" description="Helical" evidence="1">
    <location>
        <begin position="49"/>
        <end position="82"/>
    </location>
</feature>
<accession>A0ABN8W1R6</accession>
<dbReference type="EMBL" id="CAMXCH010000001">
    <property type="protein sequence ID" value="CAI3924052.1"/>
    <property type="molecule type" value="Genomic_DNA"/>
</dbReference>
<keyword evidence="1" id="KW-0812">Transmembrane</keyword>
<keyword evidence="1" id="KW-1133">Transmembrane helix</keyword>
<gene>
    <name evidence="2" type="ORF">R83534S58_LOCUS119</name>
</gene>
<protein>
    <submittedName>
        <fullName evidence="2">Uncharacterized protein</fullName>
    </submittedName>
</protein>
<evidence type="ECO:0000313" key="2">
    <source>
        <dbReference type="EMBL" id="CAI3924052.1"/>
    </source>
</evidence>
<dbReference type="Proteomes" id="UP001154272">
    <property type="component" value="Unassembled WGS sequence"/>
</dbReference>
<feature type="transmembrane region" description="Helical" evidence="1">
    <location>
        <begin position="94"/>
        <end position="112"/>
    </location>
</feature>
<reference evidence="2" key="1">
    <citation type="submission" date="2022-10" db="EMBL/GenBank/DDBJ databases">
        <authorList>
            <person name="Botero Cardona J."/>
        </authorList>
    </citation>
    <scope>NUCLEOTIDE SEQUENCE</scope>
    <source>
        <strain evidence="2">R-83534</strain>
    </source>
</reference>
<dbReference type="RefSeq" id="WP_282023025.1">
    <property type="nucleotide sequence ID" value="NZ_CAMXCH010000001.1"/>
</dbReference>